<accession>A0AB34PLN1</accession>
<dbReference type="AlphaFoldDB" id="A0AB34PLN1"/>
<sequence>MIGEIVVKLNCKKRKPKKKEKNMNTNFLQTLSNPIRGIFNRKKNKQNQEKKILLKDQRWLFTQSPSDKTTKPKSKRINNYNTFRSRKKSKKNKRAWYLCIIMPLGSLF</sequence>
<dbReference type="EMBL" id="AJIX01000039">
    <property type="protein sequence ID" value="KGR05486.1"/>
    <property type="molecule type" value="Genomic_DNA"/>
</dbReference>
<protein>
    <submittedName>
        <fullName evidence="1">Uncharacterized protein</fullName>
    </submittedName>
</protein>
<gene>
    <name evidence="1" type="ORF">MG3_05055</name>
</gene>
<dbReference type="Proteomes" id="UP000030161">
    <property type="component" value="Unassembled WGS sequence"/>
</dbReference>
<reference evidence="1 2" key="1">
    <citation type="submission" date="2013-12" db="EMBL/GenBank/DDBJ databases">
        <title>The Genome Sequence of Candida albicans P78048.</title>
        <authorList>
            <consortium name="The Broad Institute Genome Sequencing Platform"/>
            <consortium name="The Broad Institute Genome Sequencing Center for Infectious Disease"/>
            <person name="Cuomo C."/>
            <person name="Bennett R."/>
            <person name="Hirakawa M."/>
            <person name="Noverr M."/>
            <person name="Mitchell A."/>
            <person name="Young S.K."/>
            <person name="Zeng Q."/>
            <person name="Gargeya S."/>
            <person name="Fitzgerald M."/>
            <person name="Abouelleil A."/>
            <person name="Alvarado L."/>
            <person name="Berlin A.M."/>
            <person name="Chapman S.B."/>
            <person name="Dewar J."/>
            <person name="Goldberg J."/>
            <person name="Griggs A."/>
            <person name="Gujja S."/>
            <person name="Hansen M."/>
            <person name="Howarth C."/>
            <person name="Imamovic A."/>
            <person name="Larimer J."/>
            <person name="McCowan C."/>
            <person name="Murphy C."/>
            <person name="Pearson M."/>
            <person name="Priest M."/>
            <person name="Roberts A."/>
            <person name="Saif S."/>
            <person name="Shea T."/>
            <person name="Sykes S."/>
            <person name="Wortman J."/>
            <person name="Nusbaum C."/>
            <person name="Birren B."/>
        </authorList>
    </citation>
    <scope>NUCLEOTIDE SEQUENCE [LARGE SCALE GENOMIC DNA]</scope>
    <source>
        <strain evidence="1 2">P78048</strain>
    </source>
</reference>
<evidence type="ECO:0000313" key="2">
    <source>
        <dbReference type="Proteomes" id="UP000030161"/>
    </source>
</evidence>
<evidence type="ECO:0000313" key="1">
    <source>
        <dbReference type="EMBL" id="KGR05486.1"/>
    </source>
</evidence>
<name>A0AB34PLN1_CANAX</name>
<comment type="caution">
    <text evidence="1">The sequence shown here is derived from an EMBL/GenBank/DDBJ whole genome shotgun (WGS) entry which is preliminary data.</text>
</comment>
<organism evidence="1 2">
    <name type="scientific">Candida albicans P78048</name>
    <dbReference type="NCBI Taxonomy" id="1094989"/>
    <lineage>
        <taxon>Eukaryota</taxon>
        <taxon>Fungi</taxon>
        <taxon>Dikarya</taxon>
        <taxon>Ascomycota</taxon>
        <taxon>Saccharomycotina</taxon>
        <taxon>Pichiomycetes</taxon>
        <taxon>Debaryomycetaceae</taxon>
        <taxon>Candida/Lodderomyces clade</taxon>
        <taxon>Candida</taxon>
    </lineage>
</organism>
<proteinExistence type="predicted"/>